<feature type="domain" description="HMA" evidence="1">
    <location>
        <begin position="30"/>
        <end position="89"/>
    </location>
</feature>
<dbReference type="Gene3D" id="3.30.70.100">
    <property type="match status" value="1"/>
</dbReference>
<proteinExistence type="predicted"/>
<name>A0A3B0ZWI1_9ZZZZ</name>
<dbReference type="AlphaFoldDB" id="A0A3B0ZWI1"/>
<dbReference type="EMBL" id="UOFS01000025">
    <property type="protein sequence ID" value="VAW96131.1"/>
    <property type="molecule type" value="Genomic_DNA"/>
</dbReference>
<organism evidence="2">
    <name type="scientific">hydrothermal vent metagenome</name>
    <dbReference type="NCBI Taxonomy" id="652676"/>
    <lineage>
        <taxon>unclassified sequences</taxon>
        <taxon>metagenomes</taxon>
        <taxon>ecological metagenomes</taxon>
    </lineage>
</organism>
<dbReference type="InterPro" id="IPR006121">
    <property type="entry name" value="HMA_dom"/>
</dbReference>
<dbReference type="GO" id="GO:0046872">
    <property type="term" value="F:metal ion binding"/>
    <property type="evidence" value="ECO:0007669"/>
    <property type="project" value="InterPro"/>
</dbReference>
<dbReference type="SUPFAM" id="SSF55008">
    <property type="entry name" value="HMA, heavy metal-associated domain"/>
    <property type="match status" value="1"/>
</dbReference>
<sequence length="191" mass="21359">MKKILILLLAVYSSIIQATESSYPHIYQGKVKGMVCAFCVYNVSKKIASLPEIKAETVNVDLKSKIVNFRSSSKVSFDKLAKVFSDSGFNLTELNEVKKMTLKIPPYKKTPVLKFTLDNLNVDNYITVFESIGEIAAASKGKLEIKAPESVEVAILKPMIAGKQKIARVQYSFEKTKKSIEVKLFLRDSLE</sequence>
<protein>
    <recommendedName>
        <fullName evidence="1">HMA domain-containing protein</fullName>
    </recommendedName>
</protein>
<gene>
    <name evidence="2" type="ORF">MNBD_GAMMA22-861</name>
</gene>
<evidence type="ECO:0000259" key="1">
    <source>
        <dbReference type="Pfam" id="PF00403"/>
    </source>
</evidence>
<accession>A0A3B0ZWI1</accession>
<dbReference type="InterPro" id="IPR036163">
    <property type="entry name" value="HMA_dom_sf"/>
</dbReference>
<reference evidence="2" key="1">
    <citation type="submission" date="2018-06" db="EMBL/GenBank/DDBJ databases">
        <authorList>
            <person name="Zhirakovskaya E."/>
        </authorList>
    </citation>
    <scope>NUCLEOTIDE SEQUENCE</scope>
</reference>
<dbReference type="Pfam" id="PF00403">
    <property type="entry name" value="HMA"/>
    <property type="match status" value="1"/>
</dbReference>
<evidence type="ECO:0000313" key="2">
    <source>
        <dbReference type="EMBL" id="VAW96131.1"/>
    </source>
</evidence>